<proteinExistence type="predicted"/>
<keyword evidence="2 4" id="KW-0238">DNA-binding</keyword>
<dbReference type="PANTHER" id="PTHR30055">
    <property type="entry name" value="HTH-TYPE TRANSCRIPTIONAL REGULATOR RUTR"/>
    <property type="match status" value="1"/>
</dbReference>
<dbReference type="InterPro" id="IPR001647">
    <property type="entry name" value="HTH_TetR"/>
</dbReference>
<accession>A0A495QT24</accession>
<dbReference type="InterPro" id="IPR009057">
    <property type="entry name" value="Homeodomain-like_sf"/>
</dbReference>
<dbReference type="EMBL" id="RBWU01000002">
    <property type="protein sequence ID" value="RKS76603.1"/>
    <property type="molecule type" value="Genomic_DNA"/>
</dbReference>
<evidence type="ECO:0000256" key="4">
    <source>
        <dbReference type="PROSITE-ProRule" id="PRU00335"/>
    </source>
</evidence>
<evidence type="ECO:0000313" key="6">
    <source>
        <dbReference type="EMBL" id="RKS76603.1"/>
    </source>
</evidence>
<sequence length="172" mass="17970">MEALAAALAAHPAASMTELAAAAGMSRATLHRRFPSRDALIAKVAEEAVAAATDAVRVAALDEGTALEACERLVTALVPLGSRFAVLLREGVWVDELPTVAPGLAAMEQAVETLIRRGRTSGELRSDLPARYQTRLLLNAVFTAWEAVRDGDLGSREAPAATTAALLRGIAS</sequence>
<evidence type="ECO:0000256" key="1">
    <source>
        <dbReference type="ARBA" id="ARBA00023015"/>
    </source>
</evidence>
<keyword evidence="7" id="KW-1185">Reference proteome</keyword>
<dbReference type="RefSeq" id="WP_170180561.1">
    <property type="nucleotide sequence ID" value="NZ_RBWU01000002.1"/>
</dbReference>
<gene>
    <name evidence="6" type="ORF">BZB76_1959</name>
</gene>
<evidence type="ECO:0000259" key="5">
    <source>
        <dbReference type="PROSITE" id="PS50977"/>
    </source>
</evidence>
<organism evidence="6 7">
    <name type="scientific">Actinomadura pelletieri DSM 43383</name>
    <dbReference type="NCBI Taxonomy" id="1120940"/>
    <lineage>
        <taxon>Bacteria</taxon>
        <taxon>Bacillati</taxon>
        <taxon>Actinomycetota</taxon>
        <taxon>Actinomycetes</taxon>
        <taxon>Streptosporangiales</taxon>
        <taxon>Thermomonosporaceae</taxon>
        <taxon>Actinomadura</taxon>
    </lineage>
</organism>
<dbReference type="GO" id="GO:0003700">
    <property type="term" value="F:DNA-binding transcription factor activity"/>
    <property type="evidence" value="ECO:0007669"/>
    <property type="project" value="TreeGrafter"/>
</dbReference>
<feature type="domain" description="HTH tetR-type" evidence="5">
    <location>
        <begin position="1"/>
        <end position="52"/>
    </location>
</feature>
<dbReference type="PROSITE" id="PS50977">
    <property type="entry name" value="HTH_TETR_2"/>
    <property type="match status" value="1"/>
</dbReference>
<dbReference type="PANTHER" id="PTHR30055:SF234">
    <property type="entry name" value="HTH-TYPE TRANSCRIPTIONAL REGULATOR BETI"/>
    <property type="match status" value="1"/>
</dbReference>
<reference evidence="6 7" key="1">
    <citation type="submission" date="2018-10" db="EMBL/GenBank/DDBJ databases">
        <title>Genomic Encyclopedia of Archaeal and Bacterial Type Strains, Phase II (KMG-II): from individual species to whole genera.</title>
        <authorList>
            <person name="Goeker M."/>
        </authorList>
    </citation>
    <scope>NUCLEOTIDE SEQUENCE [LARGE SCALE GENOMIC DNA]</scope>
    <source>
        <strain evidence="6 7">DSM 43383</strain>
    </source>
</reference>
<evidence type="ECO:0000313" key="7">
    <source>
        <dbReference type="Proteomes" id="UP000274601"/>
    </source>
</evidence>
<dbReference type="SUPFAM" id="SSF46689">
    <property type="entry name" value="Homeodomain-like"/>
    <property type="match status" value="1"/>
</dbReference>
<keyword evidence="1" id="KW-0805">Transcription regulation</keyword>
<dbReference type="GO" id="GO:0000976">
    <property type="term" value="F:transcription cis-regulatory region binding"/>
    <property type="evidence" value="ECO:0007669"/>
    <property type="project" value="TreeGrafter"/>
</dbReference>
<dbReference type="InterPro" id="IPR050109">
    <property type="entry name" value="HTH-type_TetR-like_transc_reg"/>
</dbReference>
<keyword evidence="3" id="KW-0804">Transcription</keyword>
<dbReference type="Proteomes" id="UP000274601">
    <property type="component" value="Unassembled WGS sequence"/>
</dbReference>
<dbReference type="Gene3D" id="1.10.357.10">
    <property type="entry name" value="Tetracycline Repressor, domain 2"/>
    <property type="match status" value="1"/>
</dbReference>
<name>A0A495QT24_9ACTN</name>
<feature type="DNA-binding region" description="H-T-H motif" evidence="4">
    <location>
        <begin position="15"/>
        <end position="34"/>
    </location>
</feature>
<dbReference type="InterPro" id="IPR036271">
    <property type="entry name" value="Tet_transcr_reg_TetR-rel_C_sf"/>
</dbReference>
<evidence type="ECO:0000256" key="3">
    <source>
        <dbReference type="ARBA" id="ARBA00023163"/>
    </source>
</evidence>
<comment type="caution">
    <text evidence="6">The sequence shown here is derived from an EMBL/GenBank/DDBJ whole genome shotgun (WGS) entry which is preliminary data.</text>
</comment>
<evidence type="ECO:0000256" key="2">
    <source>
        <dbReference type="ARBA" id="ARBA00023125"/>
    </source>
</evidence>
<dbReference type="AlphaFoldDB" id="A0A495QT24"/>
<protein>
    <submittedName>
        <fullName evidence="6">TetR family transcriptional regulator</fullName>
    </submittedName>
</protein>
<dbReference type="Pfam" id="PF00440">
    <property type="entry name" value="TetR_N"/>
    <property type="match status" value="1"/>
</dbReference>
<dbReference type="SUPFAM" id="SSF48498">
    <property type="entry name" value="Tetracyclin repressor-like, C-terminal domain"/>
    <property type="match status" value="1"/>
</dbReference>